<dbReference type="Proteomes" id="UP000003880">
    <property type="component" value="Unassembled WGS sequence"/>
</dbReference>
<name>D4BA66_9ENTR</name>
<dbReference type="AlphaFoldDB" id="D4BA66"/>
<sequence length="158" mass="16690">MRDPAVRIVDIADDARAADAGLHAGRKQARFQAVDAKGAFVGGLRFVVDKSRIVRTGLHAVGATHAAGVVDHHNTVFALEGSLHRTNGYARGIITMVAQTRQQDVGDAVLACNLHLILVDQGSEFSLRRLVFNGATDGTGLAADTASQIDQHGVAMLK</sequence>
<evidence type="ECO:0000313" key="2">
    <source>
        <dbReference type="Proteomes" id="UP000003880"/>
    </source>
</evidence>
<dbReference type="EMBL" id="ABWL02000006">
    <property type="protein sequence ID" value="EFE09077.1"/>
    <property type="molecule type" value="Genomic_DNA"/>
</dbReference>
<accession>D4BA66</accession>
<organism evidence="1 2">
    <name type="scientific">Citrobacter youngae ATCC 29220</name>
    <dbReference type="NCBI Taxonomy" id="500640"/>
    <lineage>
        <taxon>Bacteria</taxon>
        <taxon>Pseudomonadati</taxon>
        <taxon>Pseudomonadota</taxon>
        <taxon>Gammaproteobacteria</taxon>
        <taxon>Enterobacterales</taxon>
        <taxon>Enterobacteriaceae</taxon>
        <taxon>Citrobacter</taxon>
        <taxon>Citrobacter freundii complex</taxon>
    </lineage>
</organism>
<protein>
    <submittedName>
        <fullName evidence="1">Uncharacterized protein</fullName>
    </submittedName>
</protein>
<reference evidence="1 2" key="1">
    <citation type="submission" date="2010-02" db="EMBL/GenBank/DDBJ databases">
        <authorList>
            <person name="Weinstock G."/>
            <person name="Sodergren E."/>
            <person name="Clifton S."/>
            <person name="Fulton L."/>
            <person name="Fulton B."/>
            <person name="Courtney L."/>
            <person name="Fronick C."/>
            <person name="Harrison M."/>
            <person name="Strong C."/>
            <person name="Farmer C."/>
            <person name="Delahaunty K."/>
            <person name="Markovic C."/>
            <person name="Hall O."/>
            <person name="Minx P."/>
            <person name="Tomlinson C."/>
            <person name="Mitreva M."/>
            <person name="Nelson J."/>
            <person name="Hou S."/>
            <person name="Wollam A."/>
            <person name="Pepin K.H."/>
            <person name="Johnson M."/>
            <person name="Bhonagiri V."/>
            <person name="Zhang X."/>
            <person name="Suruliraj S."/>
            <person name="Warren W."/>
            <person name="Chinwalla A."/>
            <person name="Mardis E.R."/>
            <person name="Wilson R.K."/>
        </authorList>
    </citation>
    <scope>NUCLEOTIDE SEQUENCE [LARGE SCALE GENOMIC DNA]</scope>
    <source>
        <strain evidence="1 2">ATCC 29220</strain>
    </source>
</reference>
<comment type="caution">
    <text evidence="1">The sequence shown here is derived from an EMBL/GenBank/DDBJ whole genome shotgun (WGS) entry which is preliminary data.</text>
</comment>
<gene>
    <name evidence="1" type="ORF">CIT292_07358</name>
</gene>
<evidence type="ECO:0000313" key="1">
    <source>
        <dbReference type="EMBL" id="EFE09077.1"/>
    </source>
</evidence>
<proteinExistence type="predicted"/>
<dbReference type="HOGENOM" id="CLU_1666301_0_0_6"/>